<keyword evidence="5" id="KW-1185">Reference proteome</keyword>
<reference evidence="4 5" key="1">
    <citation type="submission" date="2015-11" db="EMBL/GenBank/DDBJ databases">
        <title>Draft genome sequences of new species of the genus Lactobacillus isolated from orchardgrass silage.</title>
        <authorList>
            <person name="Tohno M."/>
            <person name="Tanizawa Y."/>
            <person name="Arita M."/>
        </authorList>
    </citation>
    <scope>NUCLEOTIDE SEQUENCE [LARGE SCALE GENOMIC DNA]</scope>
    <source>
        <strain evidence="4 5">IWT126</strain>
    </source>
</reference>
<dbReference type="RefSeq" id="WP_054654244.1">
    <property type="nucleotide sequence ID" value="NZ_BBFL01000003.1"/>
</dbReference>
<dbReference type="EMBL" id="BCMG01000006">
    <property type="protein sequence ID" value="GAX01306.1"/>
    <property type="molecule type" value="Genomic_DNA"/>
</dbReference>
<dbReference type="GO" id="GO:0006152">
    <property type="term" value="P:purine nucleoside catabolic process"/>
    <property type="evidence" value="ECO:0007669"/>
    <property type="project" value="TreeGrafter"/>
</dbReference>
<dbReference type="SUPFAM" id="SSF53590">
    <property type="entry name" value="Nucleoside hydrolase"/>
    <property type="match status" value="1"/>
</dbReference>
<dbReference type="Pfam" id="PF01156">
    <property type="entry name" value="IU_nuc_hydro"/>
    <property type="match status" value="1"/>
</dbReference>
<sequence length="340" mass="37816">MLTNKEIEARLLPPTGKIKVVLDTDAFNEVDDQFEITWALTRTDRLDIQAIYAAPFYNGRVSSPKEGMQRSYKEIFTLLEKAGVPKDKYPVFHGSTDYLPSDNTPVASDAADDLIKRAMSMGDEPLYVVATGAITTVASALLKEPKIADKIVILWLGGQPLDWSTAFEFNLSQDKLAVKDILQTQVPFILIPCMSVASELVTTNYELDHYLEGTSKSGEYLRKVVSDFINNVNKENGDGGIATLTTETGDPYLRDLSDYDESKYANEPSAVAKSKIIWDISTVAFLVNPLWTKSSLVSAPILTDDETWQATTDQHPIRVVRHLDRDAIFGDLFTRIKALP</sequence>
<feature type="domain" description="Inosine/uridine-preferring nucleoside hydrolase" evidence="3">
    <location>
        <begin position="20"/>
        <end position="328"/>
    </location>
</feature>
<evidence type="ECO:0000259" key="3">
    <source>
        <dbReference type="Pfam" id="PF01156"/>
    </source>
</evidence>
<protein>
    <submittedName>
        <fullName evidence="4">Inosine-uridine preferring nucleoside hydrolase</fullName>
    </submittedName>
</protein>
<dbReference type="GO" id="GO:0005829">
    <property type="term" value="C:cytosol"/>
    <property type="evidence" value="ECO:0007669"/>
    <property type="project" value="TreeGrafter"/>
</dbReference>
<gene>
    <name evidence="4" type="primary">URH1_4</name>
    <name evidence="4" type="ORF">IWT126_01332</name>
</gene>
<dbReference type="GO" id="GO:0008477">
    <property type="term" value="F:purine nucleosidase activity"/>
    <property type="evidence" value="ECO:0007669"/>
    <property type="project" value="TreeGrafter"/>
</dbReference>
<comment type="caution">
    <text evidence="4">The sequence shown here is derived from an EMBL/GenBank/DDBJ whole genome shotgun (WGS) entry which is preliminary data.</text>
</comment>
<dbReference type="Proteomes" id="UP000198402">
    <property type="component" value="Unassembled WGS sequence"/>
</dbReference>
<dbReference type="STRING" id="1302250.GCA_001313225_00930"/>
<dbReference type="PANTHER" id="PTHR12304:SF4">
    <property type="entry name" value="URIDINE NUCLEOSIDASE"/>
    <property type="match status" value="1"/>
</dbReference>
<accession>A0A1Z5IHX9</accession>
<name>A0A1Z5IHX9_9LACO</name>
<evidence type="ECO:0000313" key="4">
    <source>
        <dbReference type="EMBL" id="GAX01306.1"/>
    </source>
</evidence>
<dbReference type="Gene3D" id="3.90.245.10">
    <property type="entry name" value="Ribonucleoside hydrolase-like"/>
    <property type="match status" value="1"/>
</dbReference>
<dbReference type="PANTHER" id="PTHR12304">
    <property type="entry name" value="INOSINE-URIDINE PREFERRING NUCLEOSIDE HYDROLASE"/>
    <property type="match status" value="1"/>
</dbReference>
<keyword evidence="1 4" id="KW-0378">Hydrolase</keyword>
<keyword evidence="2" id="KW-0326">Glycosidase</keyword>
<evidence type="ECO:0000256" key="2">
    <source>
        <dbReference type="ARBA" id="ARBA00023295"/>
    </source>
</evidence>
<evidence type="ECO:0000256" key="1">
    <source>
        <dbReference type="ARBA" id="ARBA00022801"/>
    </source>
</evidence>
<evidence type="ECO:0000313" key="5">
    <source>
        <dbReference type="Proteomes" id="UP000198402"/>
    </source>
</evidence>
<dbReference type="InterPro" id="IPR001910">
    <property type="entry name" value="Inosine/uridine_hydrolase_dom"/>
</dbReference>
<dbReference type="InterPro" id="IPR036452">
    <property type="entry name" value="Ribo_hydro-like"/>
</dbReference>
<dbReference type="OrthoDB" id="2530052at2"/>
<dbReference type="AlphaFoldDB" id="A0A1Z5IHX9"/>
<dbReference type="InterPro" id="IPR023186">
    <property type="entry name" value="IUNH"/>
</dbReference>
<organism evidence="4 5">
    <name type="scientific">Secundilactobacillus silagei JCM 19001</name>
    <dbReference type="NCBI Taxonomy" id="1302250"/>
    <lineage>
        <taxon>Bacteria</taxon>
        <taxon>Bacillati</taxon>
        <taxon>Bacillota</taxon>
        <taxon>Bacilli</taxon>
        <taxon>Lactobacillales</taxon>
        <taxon>Lactobacillaceae</taxon>
        <taxon>Secundilactobacillus</taxon>
    </lineage>
</organism>
<proteinExistence type="predicted"/>